<dbReference type="RefSeq" id="WP_089803424.1">
    <property type="nucleotide sequence ID" value="NZ_BJYE01000039.1"/>
</dbReference>
<proteinExistence type="predicted"/>
<gene>
    <name evidence="1" type="ORF">HAL01_22280</name>
</gene>
<organism evidence="1 2">
    <name type="scientific">Halolactibacillus alkaliphilus</name>
    <dbReference type="NCBI Taxonomy" id="442899"/>
    <lineage>
        <taxon>Bacteria</taxon>
        <taxon>Bacillati</taxon>
        <taxon>Bacillota</taxon>
        <taxon>Bacilli</taxon>
        <taxon>Bacillales</taxon>
        <taxon>Bacillaceae</taxon>
        <taxon>Halolactibacillus</taxon>
    </lineage>
</organism>
<keyword evidence="2" id="KW-1185">Reference proteome</keyword>
<name>A0A511X492_9BACI</name>
<dbReference type="EMBL" id="BJYE01000039">
    <property type="protein sequence ID" value="GEN57764.1"/>
    <property type="molecule type" value="Genomic_DNA"/>
</dbReference>
<comment type="caution">
    <text evidence="1">The sequence shown here is derived from an EMBL/GenBank/DDBJ whole genome shotgun (WGS) entry which is preliminary data.</text>
</comment>
<dbReference type="AlphaFoldDB" id="A0A511X492"/>
<dbReference type="OrthoDB" id="2939962at2"/>
<sequence>MEKARDCSKHVSLSKTKRKLLESIATEETALGHLLEAQAKQLEAARQTCQKTALTESTTQLVETVLMKEWLLLRKLEHVLTIEDKHHRKESSCIFDET</sequence>
<reference evidence="1 2" key="1">
    <citation type="submission" date="2019-07" db="EMBL/GenBank/DDBJ databases">
        <title>Whole genome shotgun sequence of Halolactibacillus alkaliphilus NBRC 103919.</title>
        <authorList>
            <person name="Hosoyama A."/>
            <person name="Uohara A."/>
            <person name="Ohji S."/>
            <person name="Ichikawa N."/>
        </authorList>
    </citation>
    <scope>NUCLEOTIDE SEQUENCE [LARGE SCALE GENOMIC DNA]</scope>
    <source>
        <strain evidence="1 2">NBRC 103919</strain>
    </source>
</reference>
<accession>A0A511X492</accession>
<dbReference type="InterPro" id="IPR058705">
    <property type="entry name" value="A_ENA"/>
</dbReference>
<dbReference type="STRING" id="442899.SAMN05720591_13619"/>
<dbReference type="Pfam" id="PF26595">
    <property type="entry name" value="A_ENA"/>
    <property type="match status" value="1"/>
</dbReference>
<protein>
    <submittedName>
        <fullName evidence="1">Uncharacterized protein</fullName>
    </submittedName>
</protein>
<evidence type="ECO:0000313" key="2">
    <source>
        <dbReference type="Proteomes" id="UP000321400"/>
    </source>
</evidence>
<dbReference type="Proteomes" id="UP000321400">
    <property type="component" value="Unassembled WGS sequence"/>
</dbReference>
<evidence type="ECO:0000313" key="1">
    <source>
        <dbReference type="EMBL" id="GEN57764.1"/>
    </source>
</evidence>